<dbReference type="Proteomes" id="UP000319627">
    <property type="component" value="Unassembled WGS sequence"/>
</dbReference>
<dbReference type="EMBL" id="VLKG01000002">
    <property type="protein sequence ID" value="TWH76523.1"/>
    <property type="molecule type" value="Genomic_DNA"/>
</dbReference>
<dbReference type="GO" id="GO:0004869">
    <property type="term" value="F:cysteine-type endopeptidase inhibitor activity"/>
    <property type="evidence" value="ECO:0007669"/>
    <property type="project" value="UniProtKB-KW"/>
</dbReference>
<keyword evidence="2" id="KW-0789">Thiol protease inhibitor</keyword>
<comment type="caution">
    <text evidence="5">The sequence shown here is derived from an EMBL/GenBank/DDBJ whole genome shotgun (WGS) entry which is preliminary data.</text>
</comment>
<keyword evidence="6" id="KW-1185">Reference proteome</keyword>
<dbReference type="SUPFAM" id="SSF141066">
    <property type="entry name" value="ICP-like"/>
    <property type="match status" value="1"/>
</dbReference>
<dbReference type="Gene3D" id="2.60.40.2020">
    <property type="match status" value="1"/>
</dbReference>
<evidence type="ECO:0000259" key="4">
    <source>
        <dbReference type="Pfam" id="PF09394"/>
    </source>
</evidence>
<dbReference type="InterPro" id="IPR052781">
    <property type="entry name" value="Cys_protease_inhibitor_I42"/>
</dbReference>
<name>A0A562J072_9GAMM</name>
<evidence type="ECO:0000256" key="1">
    <source>
        <dbReference type="ARBA" id="ARBA00022690"/>
    </source>
</evidence>
<feature type="domain" description="Proteinase inhibitor I42 chagasin" evidence="4">
    <location>
        <begin position="56"/>
        <end position="143"/>
    </location>
</feature>
<organism evidence="5 6">
    <name type="scientific">Azomonas agilis</name>
    <dbReference type="NCBI Taxonomy" id="116849"/>
    <lineage>
        <taxon>Bacteria</taxon>
        <taxon>Pseudomonadati</taxon>
        <taxon>Pseudomonadota</taxon>
        <taxon>Gammaproteobacteria</taxon>
        <taxon>Pseudomonadales</taxon>
        <taxon>Pseudomonadaceae</taxon>
        <taxon>Azomonas</taxon>
    </lineage>
</organism>
<keyword evidence="1" id="KW-0646">Protease inhibitor</keyword>
<dbReference type="InterPro" id="IPR018990">
    <property type="entry name" value="Prot_inh_I42_chagasin"/>
</dbReference>
<dbReference type="InterPro" id="IPR036331">
    <property type="entry name" value="Chagasin-like_sf"/>
</dbReference>
<reference evidence="5 6" key="1">
    <citation type="submission" date="2019-07" db="EMBL/GenBank/DDBJ databases">
        <title>Genomic Encyclopedia of Type Strains, Phase I: the one thousand microbial genomes (KMG-I) project.</title>
        <authorList>
            <person name="Kyrpides N."/>
        </authorList>
    </citation>
    <scope>NUCLEOTIDE SEQUENCE [LARGE SCALE GENOMIC DNA]</scope>
    <source>
        <strain evidence="5 6">DSM 375</strain>
    </source>
</reference>
<dbReference type="PANTHER" id="PTHR36530">
    <property type="entry name" value="INHIBITOR OF CYSTEINE PEPTIDASE"/>
    <property type="match status" value="1"/>
</dbReference>
<dbReference type="PANTHER" id="PTHR36530:SF1">
    <property type="entry name" value="AMOEBIASIN-1"/>
    <property type="match status" value="1"/>
</dbReference>
<gene>
    <name evidence="5" type="ORF">LX59_00561</name>
</gene>
<evidence type="ECO:0000313" key="5">
    <source>
        <dbReference type="EMBL" id="TWH76523.1"/>
    </source>
</evidence>
<evidence type="ECO:0000313" key="6">
    <source>
        <dbReference type="Proteomes" id="UP000319627"/>
    </source>
</evidence>
<evidence type="ECO:0000256" key="2">
    <source>
        <dbReference type="ARBA" id="ARBA00022704"/>
    </source>
</evidence>
<feature type="signal peptide" evidence="3">
    <location>
        <begin position="1"/>
        <end position="41"/>
    </location>
</feature>
<dbReference type="Pfam" id="PF09394">
    <property type="entry name" value="Inhibitor_I42"/>
    <property type="match status" value="1"/>
</dbReference>
<accession>A0A562J072</accession>
<proteinExistence type="predicted"/>
<dbReference type="AlphaFoldDB" id="A0A562J072"/>
<evidence type="ECO:0000256" key="3">
    <source>
        <dbReference type="SAM" id="SignalP"/>
    </source>
</evidence>
<dbReference type="PROSITE" id="PS51257">
    <property type="entry name" value="PROKAR_LIPOPROTEIN"/>
    <property type="match status" value="1"/>
</dbReference>
<feature type="chain" id="PRO_5021712512" evidence="3">
    <location>
        <begin position="42"/>
        <end position="148"/>
    </location>
</feature>
<keyword evidence="3" id="KW-0732">Signal</keyword>
<protein>
    <submittedName>
        <fullName evidence="5">Inhibitor of cysteine peptidase</fullName>
    </submittedName>
</protein>
<sequence length="148" mass="16102">MLSYPQRPTGFKMISTLLRLPLTAGLMLALSACSSSRPFSAADVRVTDDNQCPINLVVGQNLTLDLPSNPSTGFRWKVQDHASELLSSLAPEDYLQPEGSLVGAEGTARWRFKAKQEGAGRILMSYQRPWEATGEAAGLFDCRISVAD</sequence>